<name>A0A4U8W7W3_9FLAO</name>
<dbReference type="EMBL" id="LR215974">
    <property type="protein sequence ID" value="VFB02301.1"/>
    <property type="molecule type" value="Genomic_DNA"/>
</dbReference>
<dbReference type="RefSeq" id="WP_130913169.1">
    <property type="nucleotide sequence ID" value="NZ_LR215974.1"/>
</dbReference>
<evidence type="ECO:0000313" key="2">
    <source>
        <dbReference type="Proteomes" id="UP000290013"/>
    </source>
</evidence>
<evidence type="ECO:0000313" key="1">
    <source>
        <dbReference type="EMBL" id="VFB02301.1"/>
    </source>
</evidence>
<organism evidence="1 2">
    <name type="scientific">Chryseobacterium taihuense</name>
    <dbReference type="NCBI Taxonomy" id="1141221"/>
    <lineage>
        <taxon>Bacteria</taxon>
        <taxon>Pseudomonadati</taxon>
        <taxon>Bacteroidota</taxon>
        <taxon>Flavobacteriia</taxon>
        <taxon>Flavobacteriales</taxon>
        <taxon>Weeksellaceae</taxon>
        <taxon>Chryseobacterium group</taxon>
        <taxon>Chryseobacterium</taxon>
    </lineage>
</organism>
<sequence>MKTALQILTFLFFFQSCQSQELDIKYETFEINIPGQPGPWLKQDGKFYCFFTTDNDKFSSGSKHQFYILNKDGNIKSKISVPEKLQTFYYDLYIKNDSIFTTEYYDHNTFYLDEENSKWVETKKGNDLFYKDENYEVYSLDFGEWGGTTWFKNLKTKKQYEFSGSSPIINKLDNSYYVTLGKKILKIRDPQKMELSKEPYDYNKAVLEENYFRTGSNSLKGTETIYEYKNDDYFNPKFSFSTSFISNDKLFSIYKENNSTKIGNIENNNLISKYEFQKKIKPYNWRYDWRNPIQNNKSQTLQFSTEKNNEYGIIEINGNNLLVTTFKNSYKEKEFGETKVKEWVEKTFTYYFNNFDNLYLKDVDSVELKENPRDLTQSHKMSHYLLEGKEIETPRIYRKLENSIFKLNTMYYYDTNDKSVQLIEFEWGKNKNSFENDVDFSVLESTNKEKSVYEPKFIWLSKFLNSKLGKPNKSNIGNKSGNHEWKIENKVIKLQYNENLCELTMYKK</sequence>
<dbReference type="PROSITE" id="PS51257">
    <property type="entry name" value="PROKAR_LIPOPROTEIN"/>
    <property type="match status" value="1"/>
</dbReference>
<reference evidence="1 2" key="1">
    <citation type="submission" date="2019-02" db="EMBL/GenBank/DDBJ databases">
        <authorList>
            <consortium name="Pathogen Informatics"/>
        </authorList>
    </citation>
    <scope>NUCLEOTIDE SEQUENCE [LARGE SCALE GENOMIC DNA]</scope>
    <source>
        <strain evidence="1 2">3012STDY6944375</strain>
    </source>
</reference>
<dbReference type="KEGG" id="ctai:NCTC12078_00276"/>
<gene>
    <name evidence="1" type="ORF">NCTC12078_00276</name>
</gene>
<protein>
    <submittedName>
        <fullName evidence="1">Uncharacterized protein</fullName>
    </submittedName>
</protein>
<dbReference type="AlphaFoldDB" id="A0A4U8W7W3"/>
<dbReference type="Proteomes" id="UP000290013">
    <property type="component" value="Chromosome"/>
</dbReference>
<proteinExistence type="predicted"/>
<accession>A0A4U8W7W3</accession>